<name>A0A1M5Z8I1_9CLOT</name>
<evidence type="ECO:0000313" key="13">
    <source>
        <dbReference type="EMBL" id="SHI20521.1"/>
    </source>
</evidence>
<evidence type="ECO:0000256" key="5">
    <source>
        <dbReference type="ARBA" id="ARBA00022723"/>
    </source>
</evidence>
<dbReference type="PIRSF" id="PIRSF006268">
    <property type="entry name" value="ApbE"/>
    <property type="match status" value="1"/>
</dbReference>
<feature type="binding site" evidence="11">
    <location>
        <position position="179"/>
    </location>
    <ligand>
        <name>Mg(2+)</name>
        <dbReference type="ChEBI" id="CHEBI:18420"/>
    </ligand>
</feature>
<organism evidence="13 14">
    <name type="scientific">Clostridium intestinale DSM 6191</name>
    <dbReference type="NCBI Taxonomy" id="1121320"/>
    <lineage>
        <taxon>Bacteria</taxon>
        <taxon>Bacillati</taxon>
        <taxon>Bacillota</taxon>
        <taxon>Clostridia</taxon>
        <taxon>Eubacteriales</taxon>
        <taxon>Clostridiaceae</taxon>
        <taxon>Clostridium</taxon>
    </lineage>
</organism>
<keyword evidence="12 13" id="KW-0449">Lipoprotein</keyword>
<feature type="signal peptide" evidence="12">
    <location>
        <begin position="1"/>
        <end position="30"/>
    </location>
</feature>
<dbReference type="PROSITE" id="PS51257">
    <property type="entry name" value="PROKAR_LIPOPROTEIN"/>
    <property type="match status" value="1"/>
</dbReference>
<dbReference type="GO" id="GO:0016740">
    <property type="term" value="F:transferase activity"/>
    <property type="evidence" value="ECO:0007669"/>
    <property type="project" value="UniProtKB-UniRule"/>
</dbReference>
<keyword evidence="12" id="KW-0732">Signal</keyword>
<dbReference type="SUPFAM" id="SSF143631">
    <property type="entry name" value="ApbE-like"/>
    <property type="match status" value="1"/>
</dbReference>
<keyword evidence="4 10" id="KW-0808">Transferase</keyword>
<accession>A0A1M5Z8I1</accession>
<dbReference type="PANTHER" id="PTHR30040">
    <property type="entry name" value="THIAMINE BIOSYNTHESIS LIPOPROTEIN APBE"/>
    <property type="match status" value="1"/>
</dbReference>
<evidence type="ECO:0000256" key="8">
    <source>
        <dbReference type="ARBA" id="ARBA00031306"/>
    </source>
</evidence>
<evidence type="ECO:0000256" key="4">
    <source>
        <dbReference type="ARBA" id="ARBA00022679"/>
    </source>
</evidence>
<dbReference type="GO" id="GO:0046872">
    <property type="term" value="F:metal ion binding"/>
    <property type="evidence" value="ECO:0007669"/>
    <property type="project" value="UniProtKB-UniRule"/>
</dbReference>
<dbReference type="Gene3D" id="3.10.520.10">
    <property type="entry name" value="ApbE-like domains"/>
    <property type="match status" value="1"/>
</dbReference>
<dbReference type="GO" id="GO:0005886">
    <property type="term" value="C:plasma membrane"/>
    <property type="evidence" value="ECO:0007669"/>
    <property type="project" value="UniProtKB-SubCell"/>
</dbReference>
<evidence type="ECO:0000256" key="2">
    <source>
        <dbReference type="ARBA" id="ARBA00016337"/>
    </source>
</evidence>
<comment type="function">
    <text evidence="12">Flavin transferase that catalyzes the transfer of the FMN moiety of FAD and its covalent binding to the hydroxyl group of a threonine residue in a target flavoprotein.</text>
</comment>
<proteinExistence type="inferred from homology"/>
<evidence type="ECO:0000313" key="14">
    <source>
        <dbReference type="Proteomes" id="UP000184241"/>
    </source>
</evidence>
<gene>
    <name evidence="13" type="ORF">SAMN02745941_02629</name>
</gene>
<dbReference type="AlphaFoldDB" id="A0A1M5Z8I1"/>
<feature type="chain" id="PRO_5039743227" description="FAD:protein FMN transferase" evidence="12">
    <location>
        <begin position="31"/>
        <end position="348"/>
    </location>
</feature>
<keyword evidence="12" id="KW-0997">Cell inner membrane</keyword>
<keyword evidence="12" id="KW-1003">Cell membrane</keyword>
<comment type="subcellular location">
    <subcellularLocation>
        <location evidence="12">Cell inner membrane</location>
        <topology evidence="12">Lipid-anchor</topology>
        <orientation evidence="12">Periplasmic side</orientation>
    </subcellularLocation>
</comment>
<feature type="binding site" evidence="11">
    <location>
        <position position="294"/>
    </location>
    <ligand>
        <name>Mg(2+)</name>
        <dbReference type="ChEBI" id="CHEBI:18420"/>
    </ligand>
</feature>
<keyword evidence="7 10" id="KW-0460">Magnesium</keyword>
<comment type="similarity">
    <text evidence="10 12">Belongs to the ApbE family.</text>
</comment>
<keyword evidence="6 10" id="KW-0274">FAD</keyword>
<evidence type="ECO:0000256" key="1">
    <source>
        <dbReference type="ARBA" id="ARBA00011955"/>
    </source>
</evidence>
<evidence type="ECO:0000256" key="3">
    <source>
        <dbReference type="ARBA" id="ARBA00022630"/>
    </source>
</evidence>
<dbReference type="PANTHER" id="PTHR30040:SF2">
    <property type="entry name" value="FAD:PROTEIN FMN TRANSFERASE"/>
    <property type="match status" value="1"/>
</dbReference>
<sequence>MIKNRKTKSFFILGLSLIMSLGLISCGNKKADFQPISKSDILLDTPCKVTIYDDVPETVLDKAFDVLKEVDSRMNASSETSEISEVNRNSGKGYVKVSDDTFYVIQKGKSYGELTKGVFDISIGPLVKLWGINTDHARVPAKLEIDGKRPLVNYENVLLKEDTKEVMLKNPGMELDLGGIAKGYAADAVADALRANGVEHAIIDLGGNILTLGSKVNGDDWKIGIQNPNTERGQYLATIEVVNKTIVTSGIYERYYTAPDGKRYHHILDTSTGYPVDNNLASVTIVTDKSIDGDALAKSFCMGIDKGKEFVKSQGAEAIFVTKDSKVYLTDGLKGNFKLNDKSFTLED</sequence>
<evidence type="ECO:0000256" key="11">
    <source>
        <dbReference type="PIRSR" id="PIRSR006268-2"/>
    </source>
</evidence>
<protein>
    <recommendedName>
        <fullName evidence="2 10">FAD:protein FMN transferase</fullName>
        <ecNumber evidence="1 10">2.7.1.180</ecNumber>
    </recommendedName>
    <alternativeName>
        <fullName evidence="8 10">Flavin transferase</fullName>
    </alternativeName>
</protein>
<evidence type="ECO:0000256" key="7">
    <source>
        <dbReference type="ARBA" id="ARBA00022842"/>
    </source>
</evidence>
<comment type="catalytic activity">
    <reaction evidence="9 10 12">
        <text>L-threonyl-[protein] + FAD = FMN-L-threonyl-[protein] + AMP + H(+)</text>
        <dbReference type="Rhea" id="RHEA:36847"/>
        <dbReference type="Rhea" id="RHEA-COMP:11060"/>
        <dbReference type="Rhea" id="RHEA-COMP:11061"/>
        <dbReference type="ChEBI" id="CHEBI:15378"/>
        <dbReference type="ChEBI" id="CHEBI:30013"/>
        <dbReference type="ChEBI" id="CHEBI:57692"/>
        <dbReference type="ChEBI" id="CHEBI:74257"/>
        <dbReference type="ChEBI" id="CHEBI:456215"/>
        <dbReference type="EC" id="2.7.1.180"/>
    </reaction>
</comment>
<comment type="cofactor">
    <cofactor evidence="11">
        <name>Mg(2+)</name>
        <dbReference type="ChEBI" id="CHEBI:18420"/>
    </cofactor>
    <cofactor evidence="11">
        <name>Mn(2+)</name>
        <dbReference type="ChEBI" id="CHEBI:29035"/>
    </cofactor>
    <text evidence="11">Magnesium. Can also use manganese.</text>
</comment>
<keyword evidence="3 10" id="KW-0285">Flavoprotein</keyword>
<dbReference type="EC" id="2.7.1.180" evidence="1 10"/>
<dbReference type="Proteomes" id="UP000184241">
    <property type="component" value="Unassembled WGS sequence"/>
</dbReference>
<evidence type="ECO:0000256" key="12">
    <source>
        <dbReference type="RuleBase" id="RU363002"/>
    </source>
</evidence>
<evidence type="ECO:0000256" key="6">
    <source>
        <dbReference type="ARBA" id="ARBA00022827"/>
    </source>
</evidence>
<keyword evidence="12" id="KW-0472">Membrane</keyword>
<evidence type="ECO:0000256" key="9">
    <source>
        <dbReference type="ARBA" id="ARBA00048540"/>
    </source>
</evidence>
<evidence type="ECO:0000256" key="10">
    <source>
        <dbReference type="PIRNR" id="PIRNR006268"/>
    </source>
</evidence>
<reference evidence="13 14" key="1">
    <citation type="submission" date="2016-11" db="EMBL/GenBank/DDBJ databases">
        <authorList>
            <person name="Jaros S."/>
            <person name="Januszkiewicz K."/>
            <person name="Wedrychowicz H."/>
        </authorList>
    </citation>
    <scope>NUCLEOTIDE SEQUENCE [LARGE SCALE GENOMIC DNA]</scope>
    <source>
        <strain evidence="13 14">DSM 6191</strain>
    </source>
</reference>
<dbReference type="InterPro" id="IPR003374">
    <property type="entry name" value="ApbE-like_sf"/>
</dbReference>
<dbReference type="RefSeq" id="WP_083553516.1">
    <property type="nucleotide sequence ID" value="NZ_FQXU01000008.1"/>
</dbReference>
<keyword evidence="5 10" id="KW-0479">Metal-binding</keyword>
<dbReference type="EMBL" id="FQXU01000008">
    <property type="protein sequence ID" value="SHI20521.1"/>
    <property type="molecule type" value="Genomic_DNA"/>
</dbReference>
<dbReference type="InterPro" id="IPR024932">
    <property type="entry name" value="ApbE"/>
</dbReference>
<dbReference type="Pfam" id="PF02424">
    <property type="entry name" value="ApbE"/>
    <property type="match status" value="1"/>
</dbReference>